<dbReference type="GO" id="GO:0015095">
    <property type="term" value="F:magnesium ion transmembrane transporter activity"/>
    <property type="evidence" value="ECO:0007669"/>
    <property type="project" value="InterPro"/>
</dbReference>
<gene>
    <name evidence="2" type="ORF">BABINDRAFT_11056</name>
</gene>
<dbReference type="InterPro" id="IPR045861">
    <property type="entry name" value="CorA_cytoplasmic_dom"/>
</dbReference>
<evidence type="ECO:0000313" key="2">
    <source>
        <dbReference type="EMBL" id="ODQ82668.1"/>
    </source>
</evidence>
<dbReference type="Gene3D" id="3.30.460.20">
    <property type="entry name" value="CorA soluble domain-like"/>
    <property type="match status" value="1"/>
</dbReference>
<dbReference type="GO" id="GO:0005886">
    <property type="term" value="C:plasma membrane"/>
    <property type="evidence" value="ECO:0007669"/>
    <property type="project" value="TreeGrafter"/>
</dbReference>
<proteinExistence type="predicted"/>
<dbReference type="RefSeq" id="XP_018987996.1">
    <property type="nucleotide sequence ID" value="XM_019126831.1"/>
</dbReference>
<feature type="compositionally biased region" description="Basic and acidic residues" evidence="1">
    <location>
        <begin position="31"/>
        <end position="51"/>
    </location>
</feature>
<dbReference type="CDD" id="cd12829">
    <property type="entry name" value="Alr1p-like"/>
    <property type="match status" value="1"/>
</dbReference>
<feature type="compositionally biased region" description="Low complexity" evidence="1">
    <location>
        <begin position="70"/>
        <end position="93"/>
    </location>
</feature>
<organism evidence="2 3">
    <name type="scientific">Babjeviella inositovora NRRL Y-12698</name>
    <dbReference type="NCBI Taxonomy" id="984486"/>
    <lineage>
        <taxon>Eukaryota</taxon>
        <taxon>Fungi</taxon>
        <taxon>Dikarya</taxon>
        <taxon>Ascomycota</taxon>
        <taxon>Saccharomycotina</taxon>
        <taxon>Pichiomycetes</taxon>
        <taxon>Serinales incertae sedis</taxon>
        <taxon>Babjeviella</taxon>
    </lineage>
</organism>
<dbReference type="SUPFAM" id="SSF143865">
    <property type="entry name" value="CorA soluble domain-like"/>
    <property type="match status" value="1"/>
</dbReference>
<protein>
    <submittedName>
        <fullName evidence="2">Uncharacterized protein</fullName>
    </submittedName>
</protein>
<dbReference type="STRING" id="984486.A0A1E3QYG7"/>
<accession>A0A1E3QYG7</accession>
<dbReference type="EMBL" id="KV454426">
    <property type="protein sequence ID" value="ODQ82668.1"/>
    <property type="molecule type" value="Genomic_DNA"/>
</dbReference>
<dbReference type="Proteomes" id="UP000094336">
    <property type="component" value="Unassembled WGS sequence"/>
</dbReference>
<dbReference type="Gene3D" id="1.20.58.340">
    <property type="entry name" value="Magnesium transport protein CorA, transmembrane region"/>
    <property type="match status" value="1"/>
</dbReference>
<dbReference type="AlphaFoldDB" id="A0A1E3QYG7"/>
<feature type="non-terminal residue" evidence="2">
    <location>
        <position position="395"/>
    </location>
</feature>
<reference evidence="3" key="1">
    <citation type="submission" date="2016-05" db="EMBL/GenBank/DDBJ databases">
        <title>Comparative genomics of biotechnologically important yeasts.</title>
        <authorList>
            <consortium name="DOE Joint Genome Institute"/>
            <person name="Riley R."/>
            <person name="Haridas S."/>
            <person name="Wolfe K.H."/>
            <person name="Lopes M.R."/>
            <person name="Hittinger C.T."/>
            <person name="Goker M."/>
            <person name="Salamov A."/>
            <person name="Wisecaver J."/>
            <person name="Long T.M."/>
            <person name="Aerts A.L."/>
            <person name="Barry K."/>
            <person name="Choi C."/>
            <person name="Clum A."/>
            <person name="Coughlan A.Y."/>
            <person name="Deshpande S."/>
            <person name="Douglass A.P."/>
            <person name="Hanson S.J."/>
            <person name="Klenk H.-P."/>
            <person name="Labutti K."/>
            <person name="Lapidus A."/>
            <person name="Lindquist E."/>
            <person name="Lipzen A."/>
            <person name="Meier-Kolthoff J.P."/>
            <person name="Ohm R.A."/>
            <person name="Otillar R.P."/>
            <person name="Pangilinan J."/>
            <person name="Peng Y."/>
            <person name="Rokas A."/>
            <person name="Rosa C.A."/>
            <person name="Scheuner C."/>
            <person name="Sibirny A.A."/>
            <person name="Slot J.C."/>
            <person name="Stielow J.B."/>
            <person name="Sun H."/>
            <person name="Kurtzman C.P."/>
            <person name="Blackwell M."/>
            <person name="Grigoriev I.V."/>
            <person name="Jeffries T.W."/>
        </authorList>
    </citation>
    <scope>NUCLEOTIDE SEQUENCE [LARGE SCALE GENOMIC DNA]</scope>
    <source>
        <strain evidence="3">NRRL Y-12698</strain>
    </source>
</reference>
<dbReference type="Pfam" id="PF01544">
    <property type="entry name" value="CorA"/>
    <property type="match status" value="1"/>
</dbReference>
<feature type="region of interest" description="Disordered" evidence="1">
    <location>
        <begin position="1"/>
        <end position="104"/>
    </location>
</feature>
<keyword evidence="3" id="KW-1185">Reference proteome</keyword>
<sequence length="395" mass="45289">MSSPHSAPQQAPIRQSRVVSTNPEPTTESLRVVELEPDAKSNSIRKMEEKNPRRRLTVSGMSAAEAKYNPRYSPRSSMGSYSSSNNSGASGASKETEEDVCFPMSPPRVRVNGIDFERMEEFIRESRDEDEILMAHHHYDEESPDLGAKQRQSSSMEDDFSSERIQFDTGLNDIPDRFSFFCSDSEETIHAPDFPSLLSPGKTVRDLFRDGAPTWWLDCVCPTDTEMRMLAKAFGIHPLTAEDIRMQERREKVEMFRNYYFVCFHTCETDSESEEYLEPINVYMVVFRGGFLTFHFSPIVHTSNVRRRVRQLRDYVTVSADWLCYALIDDITDGFAPAITAIEHKADAIEDSVFARELDFSLMLLQIGDARRRVMTLMRLLTNKADVVRMFANRC</sequence>
<dbReference type="GO" id="GO:0010961">
    <property type="term" value="P:intracellular magnesium ion homeostasis"/>
    <property type="evidence" value="ECO:0007669"/>
    <property type="project" value="TreeGrafter"/>
</dbReference>
<name>A0A1E3QYG7_9ASCO</name>
<dbReference type="PANTHER" id="PTHR21535:SF55">
    <property type="entry name" value="MAGNESIUM TRANSPORTER ALR1-RELATED"/>
    <property type="match status" value="1"/>
</dbReference>
<dbReference type="GeneID" id="30144685"/>
<evidence type="ECO:0000256" key="1">
    <source>
        <dbReference type="SAM" id="MobiDB-lite"/>
    </source>
</evidence>
<dbReference type="PANTHER" id="PTHR21535">
    <property type="entry name" value="MAGNESIUM AND COBALT TRANSPORT PROTEIN/MITOCHONDRIAL IMPORT INNER MEMBRANE TRANSLOCASE SUBUNIT TIM8"/>
    <property type="match status" value="1"/>
</dbReference>
<dbReference type="InterPro" id="IPR044089">
    <property type="entry name" value="Alr1-like"/>
</dbReference>
<dbReference type="OrthoDB" id="29879at2759"/>
<dbReference type="InterPro" id="IPR002523">
    <property type="entry name" value="MgTranspt_CorA/ZnTranspt_ZntB"/>
</dbReference>
<evidence type="ECO:0000313" key="3">
    <source>
        <dbReference type="Proteomes" id="UP000094336"/>
    </source>
</evidence>
<feature type="compositionally biased region" description="Polar residues" evidence="1">
    <location>
        <begin position="1"/>
        <end position="29"/>
    </location>
</feature>